<organism evidence="13 14">
    <name type="scientific">Deefgea tanakiae</name>
    <dbReference type="NCBI Taxonomy" id="2865840"/>
    <lineage>
        <taxon>Bacteria</taxon>
        <taxon>Pseudomonadati</taxon>
        <taxon>Pseudomonadota</taxon>
        <taxon>Betaproteobacteria</taxon>
        <taxon>Neisseriales</taxon>
        <taxon>Chitinibacteraceae</taxon>
        <taxon>Deefgea</taxon>
    </lineage>
</organism>
<evidence type="ECO:0000256" key="6">
    <source>
        <dbReference type="ARBA" id="ARBA00022741"/>
    </source>
</evidence>
<evidence type="ECO:0000313" key="13">
    <source>
        <dbReference type="EMBL" id="QZA77952.1"/>
    </source>
</evidence>
<feature type="domain" description="DALR anticodon binding" evidence="12">
    <location>
        <begin position="581"/>
        <end position="695"/>
    </location>
</feature>
<dbReference type="SUPFAM" id="SSF109604">
    <property type="entry name" value="HD-domain/PDEase-like"/>
    <property type="match status" value="1"/>
</dbReference>
<proteinExistence type="inferred from homology"/>
<dbReference type="Proteomes" id="UP000825679">
    <property type="component" value="Chromosome"/>
</dbReference>
<protein>
    <recommendedName>
        <fullName evidence="11">Glycine--tRNA ligase beta subunit</fullName>
        <ecNumber evidence="11">6.1.1.14</ecNumber>
    </recommendedName>
    <alternativeName>
        <fullName evidence="11">Glycyl-tRNA synthetase beta subunit</fullName>
        <shortName evidence="11">GlyRS</shortName>
    </alternativeName>
</protein>
<dbReference type="GO" id="GO:0004820">
    <property type="term" value="F:glycine-tRNA ligase activity"/>
    <property type="evidence" value="ECO:0007669"/>
    <property type="project" value="UniProtKB-EC"/>
</dbReference>
<dbReference type="EC" id="6.1.1.14" evidence="11"/>
<evidence type="ECO:0000256" key="1">
    <source>
        <dbReference type="ARBA" id="ARBA00004496"/>
    </source>
</evidence>
<accession>A0ABX8Z5T3</accession>
<evidence type="ECO:0000256" key="10">
    <source>
        <dbReference type="ARBA" id="ARBA00047937"/>
    </source>
</evidence>
<dbReference type="PROSITE" id="PS50861">
    <property type="entry name" value="AA_TRNA_LIGASE_II_GLYAB"/>
    <property type="match status" value="1"/>
</dbReference>
<comment type="catalytic activity">
    <reaction evidence="10 11">
        <text>tRNA(Gly) + glycine + ATP = glycyl-tRNA(Gly) + AMP + diphosphate</text>
        <dbReference type="Rhea" id="RHEA:16013"/>
        <dbReference type="Rhea" id="RHEA-COMP:9664"/>
        <dbReference type="Rhea" id="RHEA-COMP:9683"/>
        <dbReference type="ChEBI" id="CHEBI:30616"/>
        <dbReference type="ChEBI" id="CHEBI:33019"/>
        <dbReference type="ChEBI" id="CHEBI:57305"/>
        <dbReference type="ChEBI" id="CHEBI:78442"/>
        <dbReference type="ChEBI" id="CHEBI:78522"/>
        <dbReference type="ChEBI" id="CHEBI:456215"/>
        <dbReference type="EC" id="6.1.1.14"/>
    </reaction>
</comment>
<keyword evidence="9 11" id="KW-0030">Aminoacyl-tRNA synthetase</keyword>
<keyword evidence="5 11" id="KW-0436">Ligase</keyword>
<name>A0ABX8Z5T3_9NEIS</name>
<evidence type="ECO:0000256" key="2">
    <source>
        <dbReference type="ARBA" id="ARBA00008226"/>
    </source>
</evidence>
<evidence type="ECO:0000313" key="14">
    <source>
        <dbReference type="Proteomes" id="UP000825679"/>
    </source>
</evidence>
<keyword evidence="8 11" id="KW-0648">Protein biosynthesis</keyword>
<gene>
    <name evidence="11 13" type="primary">glyS</name>
    <name evidence="13" type="ORF">K4H28_00465</name>
</gene>
<dbReference type="PANTHER" id="PTHR30075">
    <property type="entry name" value="GLYCYL-TRNA SYNTHETASE"/>
    <property type="match status" value="1"/>
</dbReference>
<evidence type="ECO:0000256" key="11">
    <source>
        <dbReference type="HAMAP-Rule" id="MF_00255"/>
    </source>
</evidence>
<keyword evidence="14" id="KW-1185">Reference proteome</keyword>
<evidence type="ECO:0000256" key="7">
    <source>
        <dbReference type="ARBA" id="ARBA00022840"/>
    </source>
</evidence>
<dbReference type="InterPro" id="IPR006194">
    <property type="entry name" value="Gly-tRNA-synth_heterodimer"/>
</dbReference>
<dbReference type="Pfam" id="PF02092">
    <property type="entry name" value="tRNA_synt_2f"/>
    <property type="match status" value="1"/>
</dbReference>
<dbReference type="Pfam" id="PF05746">
    <property type="entry name" value="DALR_1"/>
    <property type="match status" value="1"/>
</dbReference>
<evidence type="ECO:0000256" key="4">
    <source>
        <dbReference type="ARBA" id="ARBA00022490"/>
    </source>
</evidence>
<comment type="subcellular location">
    <subcellularLocation>
        <location evidence="1 11">Cytoplasm</location>
    </subcellularLocation>
</comment>
<dbReference type="InterPro" id="IPR008909">
    <property type="entry name" value="DALR_anticod-bd"/>
</dbReference>
<sequence length="704" mass="76591">MNPTLLIELFTEELPPKALPKLGAAFADHIFAELQKLGFVPADTEYTTFASPRRLAVSIPNVAAVQPEQNIEKRGPAVVAGFKDGNPTPALLGFARSCGLAPEAVTSLETVNDGKQDVFVYRMSKAGEALSAVLSGLVATTLKKLPAPKMMRWGDRDGQFIRPVHGLVMLHGDDVIDGQVLHLTAGRTTQGHRFLSAGELILKTASEYARVLHDDGRVIASFAARRALIGEKLKEAAAAVNATIAADDSLFDEVTALVEWPVILKGEFEAEFLDVPQECLILTMQQNQKYFPLLDANGKLMNQFLLVSNLQATDSSHIINGNERVLRARLSDAKFFFEQDKKAPLDSRVAKLANVVYHNKIGSQLERVSRLECIAGEIAKLLGADAAKATRAAYLAKADLSSDMVGEFPELQGIMGQYYAKHDGEDAEVAYAVEAHYKPKFSGDTLPEGAVAQAVSLADKLETLVGIYGIGLIPTGDKDPFALRRAALGVLRIALAQPLDLKVLLNITAASFPAGLIKEGTVDGLYGFMLERLKNLLAADYPAADIDAVLAMQPTRLDDVTVRLAAVAEFKALPESAALAAANKRIRNILKKAGDQWFNHSPHQGWDNLPQFGSGIFTPHSCKEEEDLYNEMKSVVQKMEIPDKNGEFGQMLCLLSTLKSPVDLFFENVMVMVEDEAQRNGRLALLATLNYLMNKVVDISLLDT</sequence>
<keyword evidence="4 11" id="KW-0963">Cytoplasm</keyword>
<dbReference type="InterPro" id="IPR015944">
    <property type="entry name" value="Gly-tRNA-synth_bsu"/>
</dbReference>
<dbReference type="RefSeq" id="WP_221006330.1">
    <property type="nucleotide sequence ID" value="NZ_CP081150.1"/>
</dbReference>
<comment type="similarity">
    <text evidence="2 11">Belongs to the class-II aminoacyl-tRNA synthetase family.</text>
</comment>
<keyword evidence="6 11" id="KW-0547">Nucleotide-binding</keyword>
<evidence type="ECO:0000256" key="3">
    <source>
        <dbReference type="ARBA" id="ARBA00011209"/>
    </source>
</evidence>
<evidence type="ECO:0000256" key="9">
    <source>
        <dbReference type="ARBA" id="ARBA00023146"/>
    </source>
</evidence>
<keyword evidence="7 11" id="KW-0067">ATP-binding</keyword>
<dbReference type="NCBIfam" id="TIGR00211">
    <property type="entry name" value="glyS"/>
    <property type="match status" value="1"/>
</dbReference>
<dbReference type="PANTHER" id="PTHR30075:SF2">
    <property type="entry name" value="GLYCINE--TRNA LIGASE, CHLOROPLASTIC_MITOCHONDRIAL 2"/>
    <property type="match status" value="1"/>
</dbReference>
<dbReference type="HAMAP" id="MF_00255">
    <property type="entry name" value="Gly_tRNA_synth_beta"/>
    <property type="match status" value="1"/>
</dbReference>
<evidence type="ECO:0000259" key="12">
    <source>
        <dbReference type="Pfam" id="PF05746"/>
    </source>
</evidence>
<reference evidence="13 14" key="1">
    <citation type="submission" date="2021-08" db="EMBL/GenBank/DDBJ databases">
        <title>complete genome sequencing of Deefgea sp. D25.</title>
        <authorList>
            <person name="Bae J.-W."/>
            <person name="Gim D.-H."/>
        </authorList>
    </citation>
    <scope>NUCLEOTIDE SEQUENCE [LARGE SCALE GENOMIC DNA]</scope>
    <source>
        <strain evidence="13 14">D25</strain>
    </source>
</reference>
<dbReference type="EMBL" id="CP081150">
    <property type="protein sequence ID" value="QZA77952.1"/>
    <property type="molecule type" value="Genomic_DNA"/>
</dbReference>
<evidence type="ECO:0000256" key="5">
    <source>
        <dbReference type="ARBA" id="ARBA00022598"/>
    </source>
</evidence>
<dbReference type="PRINTS" id="PR01045">
    <property type="entry name" value="TRNASYNTHGB"/>
</dbReference>
<comment type="subunit">
    <text evidence="3 11">Tetramer of two alpha and two beta subunits.</text>
</comment>
<evidence type="ECO:0000256" key="8">
    <source>
        <dbReference type="ARBA" id="ARBA00022917"/>
    </source>
</evidence>